<organism evidence="4 5">
    <name type="scientific">Novilysobacter luteus</name>
    <dbReference type="NCBI Taxonomy" id="2822368"/>
    <lineage>
        <taxon>Bacteria</taxon>
        <taxon>Pseudomonadati</taxon>
        <taxon>Pseudomonadota</taxon>
        <taxon>Gammaproteobacteria</taxon>
        <taxon>Lysobacterales</taxon>
        <taxon>Lysobacteraceae</taxon>
        <taxon>Novilysobacter</taxon>
    </lineage>
</organism>
<dbReference type="RefSeq" id="WP_215219596.1">
    <property type="nucleotide sequence ID" value="NZ_OU015430.1"/>
</dbReference>
<evidence type="ECO:0000256" key="2">
    <source>
        <dbReference type="SAM" id="Phobius"/>
    </source>
</evidence>
<evidence type="ECO:0008006" key="6">
    <source>
        <dbReference type="Google" id="ProtNLM"/>
    </source>
</evidence>
<evidence type="ECO:0000256" key="1">
    <source>
        <dbReference type="SAM" id="MobiDB-lite"/>
    </source>
</evidence>
<protein>
    <recommendedName>
        <fullName evidence="6">Protein BatD</fullName>
    </recommendedName>
</protein>
<dbReference type="InterPro" id="IPR025738">
    <property type="entry name" value="BatD"/>
</dbReference>
<name>A0ABM8UDG0_9GAMM</name>
<accession>A0ABM8UDG0</accession>
<feature type="signal peptide" evidence="3">
    <location>
        <begin position="1"/>
        <end position="33"/>
    </location>
</feature>
<dbReference type="PANTHER" id="PTHR40940:SF1">
    <property type="entry name" value="PROTEIN BATD"/>
    <property type="match status" value="1"/>
</dbReference>
<keyword evidence="2" id="KW-0472">Membrane</keyword>
<evidence type="ECO:0000256" key="3">
    <source>
        <dbReference type="SAM" id="SignalP"/>
    </source>
</evidence>
<dbReference type="Pfam" id="PF13584">
    <property type="entry name" value="BatD"/>
    <property type="match status" value="1"/>
</dbReference>
<feature type="chain" id="PRO_5045356345" description="Protein BatD" evidence="3">
    <location>
        <begin position="34"/>
        <end position="565"/>
    </location>
</feature>
<feature type="region of interest" description="Disordered" evidence="1">
    <location>
        <begin position="542"/>
        <end position="565"/>
    </location>
</feature>
<evidence type="ECO:0000313" key="4">
    <source>
        <dbReference type="EMBL" id="CAG4969894.1"/>
    </source>
</evidence>
<feature type="compositionally biased region" description="Low complexity" evidence="1">
    <location>
        <begin position="385"/>
        <end position="401"/>
    </location>
</feature>
<keyword evidence="3" id="KW-0732">Signal</keyword>
<dbReference type="Proteomes" id="UP000680116">
    <property type="component" value="Chromosome"/>
</dbReference>
<feature type="region of interest" description="Disordered" evidence="1">
    <location>
        <begin position="385"/>
        <end position="408"/>
    </location>
</feature>
<sequence length="565" mass="60686">MKHASIPSAHRYRAWLQALSLLLLCMAASSVLAQTRAWLDRDRIALGETVTLNIETDGSATPDYTPLQSAFQISGRSSSRQVSLGSGGMQTRTLHAVALKPRSDGVITIPALTVGTATTPPLSLVVTPSSAAVPARAGDDVFMESEADDRDPYVQQAVGWVVRLYSAVPLVSGQLDQAQPDGASLRQVGDDAQYTREIDGRRYTVIERRYLLIPERSGTLQIPGAVFEGRGTVGFFDDFLGRSGELSARAQPRFLEVRPVPDDAAQPWLPLHDLQLRYQSVPQDLTVGSAATLTIEAVADGASAAQMPELQLPPIDGVQVFAEPVQADERFVEGRPRVTLTRRFSLVPTRGGAVTMAGFGMEWWDVNAGKARTTRLPALDWEVSGSAPASTMPPSSAPVASGGDPVAATGTPLSTARANLREHRAWVLAALVFAALWLFTLVWAVQRSPAARSTAATPTPAQPPTSTRPDLKALRQALDTGDFADVADRLRGLARPPARDVAQVLERLADPAQREAVEAMERARWAGGDGVAARAQLREAFARGPRWHQAPPRETGPLPPLYPPD</sequence>
<proteinExistence type="predicted"/>
<keyword evidence="2" id="KW-0812">Transmembrane</keyword>
<dbReference type="PANTHER" id="PTHR40940">
    <property type="entry name" value="PROTEIN BATD-RELATED"/>
    <property type="match status" value="1"/>
</dbReference>
<evidence type="ECO:0000313" key="5">
    <source>
        <dbReference type="Proteomes" id="UP000680116"/>
    </source>
</evidence>
<feature type="transmembrane region" description="Helical" evidence="2">
    <location>
        <begin position="425"/>
        <end position="445"/>
    </location>
</feature>
<reference evidence="4 5" key="1">
    <citation type="submission" date="2021-04" db="EMBL/GenBank/DDBJ databases">
        <authorList>
            <person name="Rodrigo-Torres L."/>
            <person name="Arahal R. D."/>
            <person name="Lucena T."/>
        </authorList>
    </citation>
    <scope>NUCLEOTIDE SEQUENCE [LARGE SCALE GENOMIC DNA]</scope>
    <source>
        <strain evidence="4 5">CECT 30171</strain>
    </source>
</reference>
<keyword evidence="2" id="KW-1133">Transmembrane helix</keyword>
<gene>
    <name evidence="4" type="ORF">LYB30171_00613</name>
</gene>
<keyword evidence="5" id="KW-1185">Reference proteome</keyword>
<dbReference type="EMBL" id="OU015430">
    <property type="protein sequence ID" value="CAG4969894.1"/>
    <property type="molecule type" value="Genomic_DNA"/>
</dbReference>